<dbReference type="EMBL" id="ALQA01000009">
    <property type="protein sequence ID" value="EJZ11334.1"/>
    <property type="molecule type" value="Genomic_DNA"/>
</dbReference>
<organism evidence="5 6">
    <name type="scientific">Mycolicibacterium vaccae ATCC 25954</name>
    <dbReference type="NCBI Taxonomy" id="1194972"/>
    <lineage>
        <taxon>Bacteria</taxon>
        <taxon>Bacillati</taxon>
        <taxon>Actinomycetota</taxon>
        <taxon>Actinomycetes</taxon>
        <taxon>Mycobacteriales</taxon>
        <taxon>Mycobacteriaceae</taxon>
        <taxon>Mycolicibacterium</taxon>
    </lineage>
</organism>
<accession>K0VJQ8</accession>
<evidence type="ECO:0000256" key="1">
    <source>
        <dbReference type="ARBA" id="ARBA00022676"/>
    </source>
</evidence>
<dbReference type="GO" id="GO:1903509">
    <property type="term" value="P:liposaccharide metabolic process"/>
    <property type="evidence" value="ECO:0007669"/>
    <property type="project" value="UniProtKB-ARBA"/>
</dbReference>
<dbReference type="InterPro" id="IPR050194">
    <property type="entry name" value="Glycosyltransferase_grp1"/>
</dbReference>
<keyword evidence="1" id="KW-0328">Glycosyltransferase</keyword>
<dbReference type="Proteomes" id="UP000006072">
    <property type="component" value="Unassembled WGS sequence"/>
</dbReference>
<keyword evidence="2 5" id="KW-0808">Transferase</keyword>
<dbReference type="InterPro" id="IPR028098">
    <property type="entry name" value="Glyco_trans_4-like_N"/>
</dbReference>
<dbReference type="eggNOG" id="COG0438">
    <property type="taxonomic scope" value="Bacteria"/>
</dbReference>
<keyword evidence="6" id="KW-1185">Reference proteome</keyword>
<reference evidence="5 6" key="1">
    <citation type="journal article" date="2012" name="J. Bacteriol.">
        <title>Complete Genome Sequence of Mycobacterium vaccae Type Strain ATCC 25954.</title>
        <authorList>
            <person name="Ho Y.S."/>
            <person name="Adroub S.A."/>
            <person name="Abadi M."/>
            <person name="Al Alwan B."/>
            <person name="Alkhateeb R."/>
            <person name="Gao G."/>
            <person name="Ragab A."/>
            <person name="Ali S."/>
            <person name="van Soolingen D."/>
            <person name="Bitter W."/>
            <person name="Pain A."/>
            <person name="Abdallah A.M."/>
        </authorList>
    </citation>
    <scope>NUCLEOTIDE SEQUENCE [LARGE SCALE GENOMIC DNA]</scope>
    <source>
        <strain evidence="5 6">ATCC 25954</strain>
    </source>
</reference>
<protein>
    <submittedName>
        <fullName evidence="5">Group 1 glycosyl transferase</fullName>
    </submittedName>
</protein>
<dbReference type="GO" id="GO:0008610">
    <property type="term" value="P:lipid biosynthetic process"/>
    <property type="evidence" value="ECO:0007669"/>
    <property type="project" value="UniProtKB-ARBA"/>
</dbReference>
<evidence type="ECO:0000256" key="2">
    <source>
        <dbReference type="ARBA" id="ARBA00022679"/>
    </source>
</evidence>
<dbReference type="GO" id="GO:1901137">
    <property type="term" value="P:carbohydrate derivative biosynthetic process"/>
    <property type="evidence" value="ECO:0007669"/>
    <property type="project" value="UniProtKB-ARBA"/>
</dbReference>
<feature type="domain" description="Glycosyltransferase subfamily 4-like N-terminal" evidence="4">
    <location>
        <begin position="15"/>
        <end position="173"/>
    </location>
</feature>
<evidence type="ECO:0000313" key="6">
    <source>
        <dbReference type="Proteomes" id="UP000006072"/>
    </source>
</evidence>
<name>K0VJQ8_MYCVA</name>
<dbReference type="PANTHER" id="PTHR45947">
    <property type="entry name" value="SULFOQUINOVOSYL TRANSFERASE SQD2"/>
    <property type="match status" value="1"/>
</dbReference>
<dbReference type="Gene3D" id="3.40.50.2000">
    <property type="entry name" value="Glycogen Phosphorylase B"/>
    <property type="match status" value="2"/>
</dbReference>
<dbReference type="HOGENOM" id="CLU_009583_2_1_11"/>
<gene>
    <name evidence="5" type="ORF">MVAC_06257</name>
</gene>
<evidence type="ECO:0000259" key="4">
    <source>
        <dbReference type="Pfam" id="PF13579"/>
    </source>
</evidence>
<dbReference type="InterPro" id="IPR001296">
    <property type="entry name" value="Glyco_trans_1"/>
</dbReference>
<dbReference type="Pfam" id="PF13579">
    <property type="entry name" value="Glyco_trans_4_4"/>
    <property type="match status" value="1"/>
</dbReference>
<sequence>MRIIHFSTHLSRTAGGLYYSVSGLAKAQMEAGAEVLVVGGQDQYFKEDRSEWGAVKLLSYSVPQGGYGLKLEPINALRRFKPDILHVHGIWSAASIYATISTRIGTPTVISPRGMLDPWILQRSKHVKQVHATLFERPALRKAYVHALSQSEYDSILKFMPSALARTFIIPNGIGEVGLTEETPRDGALYIGRLHAKKQVIELAKLWRQSAALKDIMLTIAGWGDLAYETELVSIANGSSNVRFVGALYGDAKKEAFNATRFFILPSLSEGLPMAALEALHHGAVPILTDECNLPELFNNQVGVRIQSDLTDLERIVSDLVNLPAATLDEYAKHARTMSQRYLWSAIAQRMCSKYAEIIEKG</sequence>
<dbReference type="PANTHER" id="PTHR45947:SF3">
    <property type="entry name" value="SULFOQUINOVOSYL TRANSFERASE SQD2"/>
    <property type="match status" value="1"/>
</dbReference>
<dbReference type="Pfam" id="PF00534">
    <property type="entry name" value="Glycos_transf_1"/>
    <property type="match status" value="1"/>
</dbReference>
<dbReference type="AlphaFoldDB" id="K0VJQ8"/>
<proteinExistence type="predicted"/>
<dbReference type="SUPFAM" id="SSF53756">
    <property type="entry name" value="UDP-Glycosyltransferase/glycogen phosphorylase"/>
    <property type="match status" value="1"/>
</dbReference>
<dbReference type="GO" id="GO:0016757">
    <property type="term" value="F:glycosyltransferase activity"/>
    <property type="evidence" value="ECO:0007669"/>
    <property type="project" value="UniProtKB-KW"/>
</dbReference>
<dbReference type="RefSeq" id="WP_003929387.1">
    <property type="nucleotide sequence ID" value="NZ_JH814686.1"/>
</dbReference>
<evidence type="ECO:0000259" key="3">
    <source>
        <dbReference type="Pfam" id="PF00534"/>
    </source>
</evidence>
<evidence type="ECO:0000313" key="5">
    <source>
        <dbReference type="EMBL" id="EJZ11334.1"/>
    </source>
</evidence>
<comment type="caution">
    <text evidence="5">The sequence shown here is derived from an EMBL/GenBank/DDBJ whole genome shotgun (WGS) entry which is preliminary data.</text>
</comment>
<feature type="domain" description="Glycosyl transferase family 1" evidence="3">
    <location>
        <begin position="188"/>
        <end position="324"/>
    </location>
</feature>